<dbReference type="PROSITE" id="PS52016">
    <property type="entry name" value="TONB_DEPENDENT_REC_3"/>
    <property type="match status" value="1"/>
</dbReference>
<dbReference type="GO" id="GO:0009279">
    <property type="term" value="C:cell outer membrane"/>
    <property type="evidence" value="ECO:0007669"/>
    <property type="project" value="UniProtKB-SubCell"/>
</dbReference>
<sequence>MKRFVIQLNHRRFFSSIFLIGLILLAFQHPVTADESQASQPAAEIVSMDDIVVTATRSERSAAEIYADVEIISSEEIADSSSNNLLDLLRGIPGMDNRGQTGQGGWFSTDIRGIDSSRGMLMMVDGVPLNSGLSDFTYTSGIDLSIIDQIEVVKGNFSSLYGSNAMGGVINVITKKRETDGFDITGRMDAGDFGFYEYGSNVIGRKGRLTYSINASQQHFDNRYRRDQQLEYERSGMMGNYTYTKVYTDIEDADSDNSRVFARIDYDVDDTTGFTFSGNYATSSENLGKSENLPTVRDLGDKEQDTYFLNLNAHTTLLDDLDLDLQLYTNYDERDTNKEQRVSSGMMGSSYEMGHQNFWGRNNGLQIKANTSIFARHYITSGIDANYKQGYWKETYEDGEVIDTPLDKTMTNYAVYLQDEIDLAPVTITLGGRYDANSESEDAFSPKLGLFYKMSDRISFHGSAGKAFRAPTLQEMYQPTWLMGMYWFYSNPDLEPETVWSYDLGTTIKITPKIDFFVTGFYSKAEDLISTSPTIIDGQTVRIYENLEEVETDGFEAGIAGWLTSWLTFNLNYTYTHSVEKGEGRLADVPLHQANLSLGTRTPIGKHLVLNTTLNARYSGETTYVDSMTDMTVEELDGFTVLDFIVRLNILEKHSLKFAMYNILEEEYQVHGSNLGPERYFWAGAEFTF</sequence>
<dbReference type="CDD" id="cd01347">
    <property type="entry name" value="ligand_gated_channel"/>
    <property type="match status" value="1"/>
</dbReference>
<name>A0A5K7ZQX2_9BACT</name>
<keyword evidence="5 12" id="KW-0732">Signal</keyword>
<evidence type="ECO:0000256" key="7">
    <source>
        <dbReference type="ARBA" id="ARBA00023136"/>
    </source>
</evidence>
<evidence type="ECO:0000256" key="5">
    <source>
        <dbReference type="ARBA" id="ARBA00022729"/>
    </source>
</evidence>
<dbReference type="GO" id="GO:0044718">
    <property type="term" value="P:siderophore transmembrane transport"/>
    <property type="evidence" value="ECO:0007669"/>
    <property type="project" value="TreeGrafter"/>
</dbReference>
<dbReference type="AlphaFoldDB" id="A0A5K7ZQX2"/>
<dbReference type="InterPro" id="IPR012910">
    <property type="entry name" value="Plug_dom"/>
</dbReference>
<evidence type="ECO:0000313" key="15">
    <source>
        <dbReference type="EMBL" id="BBO82440.1"/>
    </source>
</evidence>
<evidence type="ECO:0000313" key="16">
    <source>
        <dbReference type="Proteomes" id="UP000425960"/>
    </source>
</evidence>
<accession>A0A5K7ZQX2</accession>
<evidence type="ECO:0000256" key="11">
    <source>
        <dbReference type="RuleBase" id="RU003357"/>
    </source>
</evidence>
<dbReference type="SUPFAM" id="SSF56935">
    <property type="entry name" value="Porins"/>
    <property type="match status" value="1"/>
</dbReference>
<dbReference type="InterPro" id="IPR000531">
    <property type="entry name" value="Beta-barrel_TonB"/>
</dbReference>
<comment type="subcellular location">
    <subcellularLocation>
        <location evidence="1 10">Cell outer membrane</location>
        <topology evidence="1 10">Multi-pass membrane protein</topology>
    </subcellularLocation>
</comment>
<keyword evidence="4 10" id="KW-0812">Transmembrane</keyword>
<dbReference type="InterPro" id="IPR036942">
    <property type="entry name" value="Beta-barrel_TonB_sf"/>
</dbReference>
<dbReference type="EMBL" id="AP021876">
    <property type="protein sequence ID" value="BBO82440.1"/>
    <property type="molecule type" value="Genomic_DNA"/>
</dbReference>
<keyword evidence="6 11" id="KW-0798">TonB box</keyword>
<evidence type="ECO:0000256" key="8">
    <source>
        <dbReference type="ARBA" id="ARBA00023170"/>
    </source>
</evidence>
<evidence type="ECO:0000256" key="4">
    <source>
        <dbReference type="ARBA" id="ARBA00022692"/>
    </source>
</evidence>
<evidence type="ECO:0000259" key="13">
    <source>
        <dbReference type="Pfam" id="PF00593"/>
    </source>
</evidence>
<feature type="domain" description="TonB-dependent receptor-like beta-barrel" evidence="13">
    <location>
        <begin position="249"/>
        <end position="663"/>
    </location>
</feature>
<dbReference type="InterPro" id="IPR037066">
    <property type="entry name" value="Plug_dom_sf"/>
</dbReference>
<evidence type="ECO:0000256" key="6">
    <source>
        <dbReference type="ARBA" id="ARBA00023077"/>
    </source>
</evidence>
<evidence type="ECO:0000256" key="12">
    <source>
        <dbReference type="SAM" id="SignalP"/>
    </source>
</evidence>
<reference evidence="15 16" key="1">
    <citation type="submission" date="2019-11" db="EMBL/GenBank/DDBJ databases">
        <title>Comparative genomics of hydrocarbon-degrading Desulfosarcina strains.</title>
        <authorList>
            <person name="Watanabe M."/>
            <person name="Kojima H."/>
            <person name="Fukui M."/>
        </authorList>
    </citation>
    <scope>NUCLEOTIDE SEQUENCE [LARGE SCALE GENOMIC DNA]</scope>
    <source>
        <strain evidence="15 16">28bB2T</strain>
    </source>
</reference>
<dbReference type="Proteomes" id="UP000425960">
    <property type="component" value="Chromosome"/>
</dbReference>
<dbReference type="KEGG" id="dov:DSCO28_30060"/>
<evidence type="ECO:0000256" key="1">
    <source>
        <dbReference type="ARBA" id="ARBA00004571"/>
    </source>
</evidence>
<keyword evidence="3 10" id="KW-1134">Transmembrane beta strand</keyword>
<feature type="chain" id="PRO_5024289307" evidence="12">
    <location>
        <begin position="34"/>
        <end position="689"/>
    </location>
</feature>
<evidence type="ECO:0000256" key="3">
    <source>
        <dbReference type="ARBA" id="ARBA00022452"/>
    </source>
</evidence>
<dbReference type="InterPro" id="IPR010917">
    <property type="entry name" value="TonB_rcpt_CS"/>
</dbReference>
<dbReference type="GO" id="GO:0015344">
    <property type="term" value="F:siderophore uptake transmembrane transporter activity"/>
    <property type="evidence" value="ECO:0007669"/>
    <property type="project" value="TreeGrafter"/>
</dbReference>
<dbReference type="Pfam" id="PF00593">
    <property type="entry name" value="TonB_dep_Rec_b-barrel"/>
    <property type="match status" value="1"/>
</dbReference>
<dbReference type="PROSITE" id="PS01156">
    <property type="entry name" value="TONB_DEPENDENT_REC_2"/>
    <property type="match status" value="1"/>
</dbReference>
<dbReference type="PANTHER" id="PTHR30069">
    <property type="entry name" value="TONB-DEPENDENT OUTER MEMBRANE RECEPTOR"/>
    <property type="match status" value="1"/>
</dbReference>
<feature type="signal peptide" evidence="12">
    <location>
        <begin position="1"/>
        <end position="33"/>
    </location>
</feature>
<keyword evidence="9 10" id="KW-0998">Cell outer membrane</keyword>
<dbReference type="InterPro" id="IPR039426">
    <property type="entry name" value="TonB-dep_rcpt-like"/>
</dbReference>
<evidence type="ECO:0000256" key="9">
    <source>
        <dbReference type="ARBA" id="ARBA00023237"/>
    </source>
</evidence>
<evidence type="ECO:0000256" key="2">
    <source>
        <dbReference type="ARBA" id="ARBA00022448"/>
    </source>
</evidence>
<keyword evidence="2 10" id="KW-0813">Transport</keyword>
<gene>
    <name evidence="15" type="ORF">DSCO28_30060</name>
</gene>
<feature type="domain" description="TonB-dependent receptor plug" evidence="14">
    <location>
        <begin position="64"/>
        <end position="169"/>
    </location>
</feature>
<keyword evidence="7 10" id="KW-0472">Membrane</keyword>
<dbReference type="Pfam" id="PF07715">
    <property type="entry name" value="Plug"/>
    <property type="match status" value="1"/>
</dbReference>
<organism evidence="15 16">
    <name type="scientific">Desulfosarcina ovata subsp. sediminis</name>
    <dbReference type="NCBI Taxonomy" id="885957"/>
    <lineage>
        <taxon>Bacteria</taxon>
        <taxon>Pseudomonadati</taxon>
        <taxon>Thermodesulfobacteriota</taxon>
        <taxon>Desulfobacteria</taxon>
        <taxon>Desulfobacterales</taxon>
        <taxon>Desulfosarcinaceae</taxon>
        <taxon>Desulfosarcina</taxon>
    </lineage>
</organism>
<proteinExistence type="inferred from homology"/>
<evidence type="ECO:0000259" key="14">
    <source>
        <dbReference type="Pfam" id="PF07715"/>
    </source>
</evidence>
<dbReference type="Gene3D" id="2.40.170.20">
    <property type="entry name" value="TonB-dependent receptor, beta-barrel domain"/>
    <property type="match status" value="1"/>
</dbReference>
<keyword evidence="8 15" id="KW-0675">Receptor</keyword>
<dbReference type="PANTHER" id="PTHR30069:SF29">
    <property type="entry name" value="HEMOGLOBIN AND HEMOGLOBIN-HAPTOGLOBIN-BINDING PROTEIN 1-RELATED"/>
    <property type="match status" value="1"/>
</dbReference>
<dbReference type="RefSeq" id="WP_155322902.1">
    <property type="nucleotide sequence ID" value="NZ_AP021876.1"/>
</dbReference>
<comment type="similarity">
    <text evidence="10 11">Belongs to the TonB-dependent receptor family.</text>
</comment>
<evidence type="ECO:0000256" key="10">
    <source>
        <dbReference type="PROSITE-ProRule" id="PRU01360"/>
    </source>
</evidence>
<protein>
    <submittedName>
        <fullName evidence="15">TonB-dependent receptor</fullName>
    </submittedName>
</protein>
<dbReference type="Gene3D" id="2.170.130.10">
    <property type="entry name" value="TonB-dependent receptor, plug domain"/>
    <property type="match status" value="1"/>
</dbReference>